<sequence length="47" mass="5535">MFFSWLLFVLYYYSIDFSIVYNVAKAFSAICLNLLIIFCAICNSHKK</sequence>
<evidence type="ECO:0000256" key="1">
    <source>
        <dbReference type="SAM" id="Phobius"/>
    </source>
</evidence>
<dbReference type="AlphaFoldDB" id="C4ZGC2"/>
<evidence type="ECO:0000313" key="3">
    <source>
        <dbReference type="Proteomes" id="UP000001477"/>
    </source>
</evidence>
<reference evidence="2 3" key="1">
    <citation type="journal article" date="2009" name="Proc. Natl. Acad. Sci. U.S.A.">
        <title>Characterizing a model human gut microbiota composed of members of its two dominant bacterial phyla.</title>
        <authorList>
            <person name="Mahowald M.A."/>
            <person name="Rey F.E."/>
            <person name="Seedorf H."/>
            <person name="Turnbaugh P.J."/>
            <person name="Fulton R.S."/>
            <person name="Wollam A."/>
            <person name="Shah N."/>
            <person name="Wang C."/>
            <person name="Magrini V."/>
            <person name="Wilson R.K."/>
            <person name="Cantarel B.L."/>
            <person name="Coutinho P.M."/>
            <person name="Henrissat B."/>
            <person name="Crock L.W."/>
            <person name="Russell A."/>
            <person name="Verberkmoes N.C."/>
            <person name="Hettich R.L."/>
            <person name="Gordon J.I."/>
        </authorList>
    </citation>
    <scope>NUCLEOTIDE SEQUENCE [LARGE SCALE GENOMIC DNA]</scope>
    <source>
        <strain evidence="3">ATCC 33656 / DSM 3377 / JCM 17463 / KCTC 5835 / LMG 30912 / VPI 0990</strain>
    </source>
</reference>
<dbReference type="EMBL" id="CP001107">
    <property type="protein sequence ID" value="ACR76328.1"/>
    <property type="molecule type" value="Genomic_DNA"/>
</dbReference>
<dbReference type="KEGG" id="ere:EUBREC_2597"/>
<protein>
    <submittedName>
        <fullName evidence="2">Uncharacterized protein</fullName>
    </submittedName>
</protein>
<proteinExistence type="predicted"/>
<keyword evidence="1" id="KW-0472">Membrane</keyword>
<keyword evidence="1" id="KW-0812">Transmembrane</keyword>
<dbReference type="HOGENOM" id="CLU_3168238_0_0_9"/>
<feature type="transmembrane region" description="Helical" evidence="1">
    <location>
        <begin position="20"/>
        <end position="42"/>
    </location>
</feature>
<gene>
    <name evidence="2" type="ordered locus">EUBREC_2597</name>
</gene>
<dbReference type="PaxDb" id="515619-EUBREC_2597"/>
<keyword evidence="1" id="KW-1133">Transmembrane helix</keyword>
<organism evidence="2 3">
    <name type="scientific">Agathobacter rectalis (strain ATCC 33656 / DSM 3377 / JCM 17463 / KCTC 5835 / VPI 0990)</name>
    <name type="common">Eubacterium rectale</name>
    <dbReference type="NCBI Taxonomy" id="515619"/>
    <lineage>
        <taxon>Bacteria</taxon>
        <taxon>Bacillati</taxon>
        <taxon>Bacillota</taxon>
        <taxon>Clostridia</taxon>
        <taxon>Lachnospirales</taxon>
        <taxon>Lachnospiraceae</taxon>
        <taxon>Agathobacter</taxon>
    </lineage>
</organism>
<dbReference type="Proteomes" id="UP000001477">
    <property type="component" value="Chromosome"/>
</dbReference>
<accession>C4ZGC2</accession>
<evidence type="ECO:0000313" key="2">
    <source>
        <dbReference type="EMBL" id="ACR76328.1"/>
    </source>
</evidence>
<dbReference type="STRING" id="515619.EUBREC_2597"/>
<name>C4ZGC2_AGARV</name>